<dbReference type="Pfam" id="PF19864">
    <property type="entry name" value="Radical_SAM_N2"/>
    <property type="match status" value="1"/>
</dbReference>
<dbReference type="PANTHER" id="PTHR42731">
    <property type="entry name" value="SLL1084 PROTEIN"/>
    <property type="match status" value="1"/>
</dbReference>
<dbReference type="GO" id="GO:0051536">
    <property type="term" value="F:iron-sulfur cluster binding"/>
    <property type="evidence" value="ECO:0007669"/>
    <property type="project" value="InterPro"/>
</dbReference>
<dbReference type="Pfam" id="PF04055">
    <property type="entry name" value="Radical_SAM"/>
    <property type="match status" value="1"/>
</dbReference>
<dbReference type="EMBL" id="PGXC01000002">
    <property type="protein sequence ID" value="PKK91780.1"/>
    <property type="molecule type" value="Genomic_DNA"/>
</dbReference>
<reference evidence="2 3" key="1">
    <citation type="journal article" date="2017" name="ISME J.">
        <title>Potential for microbial H2 and metal transformations associated with novel bacteria and archaea in deep terrestrial subsurface sediments.</title>
        <authorList>
            <person name="Hernsdorf A.W."/>
            <person name="Amano Y."/>
            <person name="Miyakawa K."/>
            <person name="Ise K."/>
            <person name="Suzuki Y."/>
            <person name="Anantharaman K."/>
            <person name="Probst A."/>
            <person name="Burstein D."/>
            <person name="Thomas B.C."/>
            <person name="Banfield J.F."/>
        </authorList>
    </citation>
    <scope>NUCLEOTIDE SEQUENCE [LARGE SCALE GENOMIC DNA]</scope>
    <source>
        <strain evidence="2">HGW-Wallbacteria-1</strain>
    </source>
</reference>
<sequence length="623" mass="68896">MTTKDCLCPVNELAADIEYMLRRVQKPGQYAGGESGSVDLTSKASADVRMVFAFPEPYEMGMSHLGMRIIYSIVNSLPWACCERAFMPEADALAIFREKKLPLFGLESRQPVRSCHVLGFSAMHELSYPNILCMLDLAGIPRRSSDRSSSDPIVIAGGVSGCNPEPMSPFVDVFVVGDGEEAIVELLERTRNWTSGEIDRSQLLGQLANCDGFYVPALYETHEGPGGFLGRHPRVSQSGEPLAPVAIRRRYVRDLNALANVDPWLVPYVGIIHDRVILEIMRGCTNGCRFCQAGILYRPRREKSVDKILKEASTALCSSGYDEVSLMSLSSSDHSAIRELAESMVDRFYSSRVAVALPSLRIDRDSIHLMQTLSRVKKTGLTFAPEAGTQRLRDVINKNVTEEDLFRSIGDAVRKGWRKVKLYFMIGLPTETMEDLEGMADLVQRALQRFKVSVNITVSAFVPKSHTPFQWCAMDSLEVLREKLAFLRNALRHPRAKVSLADPLISVVEAILSRGDSRISRLIEEACDGGGILGSFSEHFDFGIWEHAASRSGIDFSEYLAFAVKPGEPTAWNHIHPGVSADFLLSEWNRAVNCEVSIPCGKGVCHGCGMDPADCHRGAADEQ</sequence>
<dbReference type="InterPro" id="IPR006638">
    <property type="entry name" value="Elp3/MiaA/NifB-like_rSAM"/>
</dbReference>
<organism evidence="2 3">
    <name type="scientific">Candidatus Wallbacteria bacterium HGW-Wallbacteria-1</name>
    <dbReference type="NCBI Taxonomy" id="2013854"/>
    <lineage>
        <taxon>Bacteria</taxon>
        <taxon>Candidatus Walliibacteriota</taxon>
    </lineage>
</organism>
<dbReference type="CDD" id="cd01335">
    <property type="entry name" value="Radical_SAM"/>
    <property type="match status" value="1"/>
</dbReference>
<accession>A0A2N1PTY0</accession>
<evidence type="ECO:0000313" key="3">
    <source>
        <dbReference type="Proteomes" id="UP000233256"/>
    </source>
</evidence>
<dbReference type="SMART" id="SM00729">
    <property type="entry name" value="Elp3"/>
    <property type="match status" value="1"/>
</dbReference>
<evidence type="ECO:0000259" key="1">
    <source>
        <dbReference type="PROSITE" id="PS51918"/>
    </source>
</evidence>
<dbReference type="AlphaFoldDB" id="A0A2N1PTY0"/>
<dbReference type="InterPro" id="IPR045784">
    <property type="entry name" value="Radical_SAM_N2"/>
</dbReference>
<dbReference type="Proteomes" id="UP000233256">
    <property type="component" value="Unassembled WGS sequence"/>
</dbReference>
<dbReference type="PANTHER" id="PTHR42731:SF1">
    <property type="entry name" value="RADICAL SAM DOMAIN PROTEIN"/>
    <property type="match status" value="1"/>
</dbReference>
<protein>
    <submittedName>
        <fullName evidence="2">B12-binding domain-containing radical SAM protein</fullName>
    </submittedName>
</protein>
<evidence type="ECO:0000313" key="2">
    <source>
        <dbReference type="EMBL" id="PKK91780.1"/>
    </source>
</evidence>
<dbReference type="InterPro" id="IPR058240">
    <property type="entry name" value="rSAM_sf"/>
</dbReference>
<dbReference type="InterPro" id="IPR007197">
    <property type="entry name" value="rSAM"/>
</dbReference>
<gene>
    <name evidence="2" type="ORF">CVV64_03710</name>
</gene>
<dbReference type="PROSITE" id="PS51918">
    <property type="entry name" value="RADICAL_SAM"/>
    <property type="match status" value="1"/>
</dbReference>
<dbReference type="InterPro" id="IPR023404">
    <property type="entry name" value="rSAM_horseshoe"/>
</dbReference>
<feature type="domain" description="Radical SAM core" evidence="1">
    <location>
        <begin position="270"/>
        <end position="495"/>
    </location>
</feature>
<comment type="caution">
    <text evidence="2">The sequence shown here is derived from an EMBL/GenBank/DDBJ whole genome shotgun (WGS) entry which is preliminary data.</text>
</comment>
<dbReference type="SUPFAM" id="SSF102114">
    <property type="entry name" value="Radical SAM enzymes"/>
    <property type="match status" value="1"/>
</dbReference>
<name>A0A2N1PTY0_9BACT</name>
<dbReference type="InterPro" id="IPR023862">
    <property type="entry name" value="CHP03960_rSAM"/>
</dbReference>
<dbReference type="GO" id="GO:0003824">
    <property type="term" value="F:catalytic activity"/>
    <property type="evidence" value="ECO:0007669"/>
    <property type="project" value="InterPro"/>
</dbReference>
<proteinExistence type="predicted"/>
<dbReference type="SFLD" id="SFLDG01082">
    <property type="entry name" value="B12-binding_domain_containing"/>
    <property type="match status" value="1"/>
</dbReference>
<dbReference type="NCBIfam" id="TIGR03960">
    <property type="entry name" value="rSAM_fuse_unch"/>
    <property type="match status" value="1"/>
</dbReference>
<dbReference type="Gene3D" id="3.80.30.20">
    <property type="entry name" value="tm_1862 like domain"/>
    <property type="match status" value="1"/>
</dbReference>
<dbReference type="SFLD" id="SFLDS00029">
    <property type="entry name" value="Radical_SAM"/>
    <property type="match status" value="1"/>
</dbReference>